<feature type="transmembrane region" description="Helical" evidence="2">
    <location>
        <begin position="33"/>
        <end position="49"/>
    </location>
</feature>
<keyword evidence="2" id="KW-0812">Transmembrane</keyword>
<evidence type="ECO:0000313" key="3">
    <source>
        <dbReference type="EMBL" id="KAK8578668.1"/>
    </source>
</evidence>
<comment type="caution">
    <text evidence="3">The sequence shown here is derived from an EMBL/GenBank/DDBJ whole genome shotgun (WGS) entry which is preliminary data.</text>
</comment>
<evidence type="ECO:0000313" key="4">
    <source>
        <dbReference type="Proteomes" id="UP001472677"/>
    </source>
</evidence>
<reference evidence="3 4" key="1">
    <citation type="journal article" date="2024" name="G3 (Bethesda)">
        <title>Genome assembly of Hibiscus sabdariffa L. provides insights into metabolisms of medicinal natural products.</title>
        <authorList>
            <person name="Kim T."/>
        </authorList>
    </citation>
    <scope>NUCLEOTIDE SEQUENCE [LARGE SCALE GENOMIC DNA]</scope>
    <source>
        <strain evidence="3">TK-2024</strain>
        <tissue evidence="3">Old leaves</tissue>
    </source>
</reference>
<feature type="region of interest" description="Disordered" evidence="1">
    <location>
        <begin position="75"/>
        <end position="102"/>
    </location>
</feature>
<dbReference type="Proteomes" id="UP001472677">
    <property type="component" value="Unassembled WGS sequence"/>
</dbReference>
<proteinExistence type="predicted"/>
<keyword evidence="4" id="KW-1185">Reference proteome</keyword>
<dbReference type="EMBL" id="JBBPBM010000006">
    <property type="protein sequence ID" value="KAK8578668.1"/>
    <property type="molecule type" value="Genomic_DNA"/>
</dbReference>
<organism evidence="3 4">
    <name type="scientific">Hibiscus sabdariffa</name>
    <name type="common">roselle</name>
    <dbReference type="NCBI Taxonomy" id="183260"/>
    <lineage>
        <taxon>Eukaryota</taxon>
        <taxon>Viridiplantae</taxon>
        <taxon>Streptophyta</taxon>
        <taxon>Embryophyta</taxon>
        <taxon>Tracheophyta</taxon>
        <taxon>Spermatophyta</taxon>
        <taxon>Magnoliopsida</taxon>
        <taxon>eudicotyledons</taxon>
        <taxon>Gunneridae</taxon>
        <taxon>Pentapetalae</taxon>
        <taxon>rosids</taxon>
        <taxon>malvids</taxon>
        <taxon>Malvales</taxon>
        <taxon>Malvaceae</taxon>
        <taxon>Malvoideae</taxon>
        <taxon>Hibiscus</taxon>
    </lineage>
</organism>
<sequence length="102" mass="11488">MESVPTLLLLRIVWLSRLVVLLLMRFPRVVRNLVLLLIYLLSMRIFQFMKASRTSSIHLPMGEFQLVGEVHGADMSEGSLPHEGSPDPGNHAIDPNHIDTCV</sequence>
<gene>
    <name evidence="3" type="ORF">V6N12_069014</name>
</gene>
<name>A0ABR2FCL9_9ROSI</name>
<keyword evidence="2" id="KW-1133">Transmembrane helix</keyword>
<evidence type="ECO:0000256" key="1">
    <source>
        <dbReference type="SAM" id="MobiDB-lite"/>
    </source>
</evidence>
<keyword evidence="2" id="KW-0472">Membrane</keyword>
<accession>A0ABR2FCL9</accession>
<evidence type="ECO:0000256" key="2">
    <source>
        <dbReference type="SAM" id="Phobius"/>
    </source>
</evidence>
<feature type="transmembrane region" description="Helical" evidence="2">
    <location>
        <begin position="6"/>
        <end position="26"/>
    </location>
</feature>
<protein>
    <submittedName>
        <fullName evidence="3">Uncharacterized protein</fullName>
    </submittedName>
</protein>